<dbReference type="GO" id="GO:0046872">
    <property type="term" value="F:metal ion binding"/>
    <property type="evidence" value="ECO:0007669"/>
    <property type="project" value="UniProtKB-KW"/>
</dbReference>
<dbReference type="PANTHER" id="PTHR23409:SF20">
    <property type="entry name" value="RIBONUCLEOSIDE-DIPHOSPHATE REDUCTASE SUBUNIT M2"/>
    <property type="match status" value="1"/>
</dbReference>
<comment type="caution">
    <text evidence="14">The sequence shown here is derived from an EMBL/GenBank/DDBJ whole genome shotgun (WGS) entry which is preliminary data.</text>
</comment>
<dbReference type="GO" id="GO:0009263">
    <property type="term" value="P:deoxyribonucleotide biosynthetic process"/>
    <property type="evidence" value="ECO:0007669"/>
    <property type="project" value="UniProtKB-KW"/>
</dbReference>
<dbReference type="GO" id="GO:0004748">
    <property type="term" value="F:ribonucleoside-diphosphate reductase activity, thioredoxin disulfide as acceptor"/>
    <property type="evidence" value="ECO:0007669"/>
    <property type="project" value="UniProtKB-EC"/>
</dbReference>
<evidence type="ECO:0000256" key="9">
    <source>
        <dbReference type="ARBA" id="ARBA00023116"/>
    </source>
</evidence>
<evidence type="ECO:0000256" key="8">
    <source>
        <dbReference type="ARBA" id="ARBA00023004"/>
    </source>
</evidence>
<keyword evidence="13" id="KW-0812">Transmembrane</keyword>
<evidence type="ECO:0000256" key="2">
    <source>
        <dbReference type="ARBA" id="ARBA00004496"/>
    </source>
</evidence>
<sequence>MFILWCVQGLHCYFACLMFTLWCVQGLHCYFACLMFTLWCVQDLHCYFACLMFILWCVQGLHCDFACLMFKHLVNKPSEETVSDIIRDAVTIEQEFLTESLPVKLIGMNCDLMKQYIEFVADRLMLELGFSKIFRAENPFDFMENISLEGKTNFFEKRVGEYQRMGVMLRP</sequence>
<comment type="subcellular location">
    <subcellularLocation>
        <location evidence="2">Cytoplasm</location>
    </subcellularLocation>
</comment>
<feature type="transmembrane region" description="Helical" evidence="13">
    <location>
        <begin position="45"/>
        <end position="70"/>
    </location>
</feature>
<dbReference type="SUPFAM" id="SSF47240">
    <property type="entry name" value="Ferritin-like"/>
    <property type="match status" value="1"/>
</dbReference>
<evidence type="ECO:0000313" key="15">
    <source>
        <dbReference type="Proteomes" id="UP001619887"/>
    </source>
</evidence>
<dbReference type="EC" id="1.17.4.1" evidence="3"/>
<comment type="cofactor">
    <cofactor evidence="1">
        <name>Fe cation</name>
        <dbReference type="ChEBI" id="CHEBI:24875"/>
    </cofactor>
</comment>
<keyword evidence="8" id="KW-0408">Iron</keyword>
<evidence type="ECO:0000256" key="10">
    <source>
        <dbReference type="ARBA" id="ARBA00030749"/>
    </source>
</evidence>
<evidence type="ECO:0000256" key="3">
    <source>
        <dbReference type="ARBA" id="ARBA00012274"/>
    </source>
</evidence>
<dbReference type="InterPro" id="IPR000358">
    <property type="entry name" value="RNR_small_fam"/>
</dbReference>
<evidence type="ECO:0000313" key="14">
    <source>
        <dbReference type="EMBL" id="KAL3052041.1"/>
    </source>
</evidence>
<dbReference type="PANTHER" id="PTHR23409">
    <property type="entry name" value="RIBONUCLEOSIDE-DIPHOSPHATE REDUCTASE SMALL CHAIN"/>
    <property type="match status" value="1"/>
</dbReference>
<keyword evidence="15" id="KW-1185">Reference proteome</keyword>
<evidence type="ECO:0000256" key="7">
    <source>
        <dbReference type="ARBA" id="ARBA00023002"/>
    </source>
</evidence>
<dbReference type="InterPro" id="IPR009078">
    <property type="entry name" value="Ferritin-like_SF"/>
</dbReference>
<proteinExistence type="predicted"/>
<dbReference type="Proteomes" id="UP001619887">
    <property type="component" value="Unassembled WGS sequence"/>
</dbReference>
<reference evidence="14 15" key="2">
    <citation type="journal article" date="2024" name="G3 (Bethesda)">
        <title>The genome of the cryopelagic Antarctic bald notothen, Trematomus borchgrevinki.</title>
        <authorList>
            <person name="Rayamajhi N."/>
            <person name="Rivera-Colon A.G."/>
            <person name="Minhas B.F."/>
            <person name="Cheng C.C."/>
            <person name="Catchen J.M."/>
        </authorList>
    </citation>
    <scope>NUCLEOTIDE SEQUENCE [LARGE SCALE GENOMIC DNA]</scope>
    <source>
        <strain evidence="14">AGRC-2024</strain>
    </source>
</reference>
<dbReference type="AlphaFoldDB" id="A0ABD2GDJ5"/>
<organism evidence="14 15">
    <name type="scientific">Pagothenia borchgrevinki</name>
    <name type="common">Bald rockcod</name>
    <name type="synonym">Trematomus borchgrevinki</name>
    <dbReference type="NCBI Taxonomy" id="8213"/>
    <lineage>
        <taxon>Eukaryota</taxon>
        <taxon>Metazoa</taxon>
        <taxon>Chordata</taxon>
        <taxon>Craniata</taxon>
        <taxon>Vertebrata</taxon>
        <taxon>Euteleostomi</taxon>
        <taxon>Actinopterygii</taxon>
        <taxon>Neopterygii</taxon>
        <taxon>Teleostei</taxon>
        <taxon>Neoteleostei</taxon>
        <taxon>Acanthomorphata</taxon>
        <taxon>Eupercaria</taxon>
        <taxon>Perciformes</taxon>
        <taxon>Notothenioidei</taxon>
        <taxon>Nototheniidae</taxon>
        <taxon>Pagothenia</taxon>
    </lineage>
</organism>
<keyword evidence="5" id="KW-0597">Phosphoprotein</keyword>
<keyword evidence="9" id="KW-0215">Deoxyribonucleotide synthesis</keyword>
<keyword evidence="4" id="KW-0963">Cytoplasm</keyword>
<evidence type="ECO:0000256" key="1">
    <source>
        <dbReference type="ARBA" id="ARBA00001962"/>
    </source>
</evidence>
<gene>
    <name evidence="14" type="ORF">OYC64_004741</name>
</gene>
<keyword evidence="6" id="KW-0479">Metal-binding</keyword>
<protein>
    <recommendedName>
        <fullName evidence="11">Ribonucleoside-diphosphate reductase subunit M2</fullName>
        <ecNumber evidence="3">1.17.4.1</ecNumber>
    </recommendedName>
    <alternativeName>
        <fullName evidence="12">Ribonucleotide reductase small chain</fullName>
    </alternativeName>
    <alternativeName>
        <fullName evidence="10">Ribonucleotide reductase small subunit</fullName>
    </alternativeName>
</protein>
<evidence type="ECO:0000256" key="4">
    <source>
        <dbReference type="ARBA" id="ARBA00022490"/>
    </source>
</evidence>
<evidence type="ECO:0000256" key="11">
    <source>
        <dbReference type="ARBA" id="ARBA00040401"/>
    </source>
</evidence>
<feature type="transmembrane region" description="Helical" evidence="13">
    <location>
        <begin position="12"/>
        <end position="39"/>
    </location>
</feature>
<dbReference type="EMBL" id="JBIYXZ010002079">
    <property type="protein sequence ID" value="KAL3052041.1"/>
    <property type="molecule type" value="Genomic_DNA"/>
</dbReference>
<accession>A0ABD2GDJ5</accession>
<dbReference type="Gene3D" id="1.10.620.20">
    <property type="entry name" value="Ribonucleotide Reductase, subunit A"/>
    <property type="match status" value="1"/>
</dbReference>
<evidence type="ECO:0000256" key="12">
    <source>
        <dbReference type="ARBA" id="ARBA00042512"/>
    </source>
</evidence>
<keyword evidence="13" id="KW-0472">Membrane</keyword>
<dbReference type="GO" id="GO:0005737">
    <property type="term" value="C:cytoplasm"/>
    <property type="evidence" value="ECO:0007669"/>
    <property type="project" value="UniProtKB-SubCell"/>
</dbReference>
<evidence type="ECO:0000256" key="13">
    <source>
        <dbReference type="SAM" id="Phobius"/>
    </source>
</evidence>
<name>A0ABD2GDJ5_PAGBO</name>
<reference evidence="14 15" key="1">
    <citation type="journal article" date="2022" name="G3 (Bethesda)">
        <title>Evaluating Illumina-, Nanopore-, and PacBio-based genome assembly strategies with the bald notothen, Trematomus borchgrevinki.</title>
        <authorList>
            <person name="Rayamajhi N."/>
            <person name="Cheng C.C."/>
            <person name="Catchen J.M."/>
        </authorList>
    </citation>
    <scope>NUCLEOTIDE SEQUENCE [LARGE SCALE GENOMIC DNA]</scope>
    <source>
        <strain evidence="14">AGRC-2024</strain>
    </source>
</reference>
<dbReference type="InterPro" id="IPR012348">
    <property type="entry name" value="RNR-like"/>
</dbReference>
<keyword evidence="7" id="KW-0560">Oxidoreductase</keyword>
<keyword evidence="13" id="KW-1133">Transmembrane helix</keyword>
<dbReference type="Pfam" id="PF00268">
    <property type="entry name" value="Ribonuc_red_sm"/>
    <property type="match status" value="1"/>
</dbReference>
<evidence type="ECO:0000256" key="6">
    <source>
        <dbReference type="ARBA" id="ARBA00022723"/>
    </source>
</evidence>
<evidence type="ECO:0000256" key="5">
    <source>
        <dbReference type="ARBA" id="ARBA00022553"/>
    </source>
</evidence>